<dbReference type="GO" id="GO:0001653">
    <property type="term" value="F:peptide receptor activity"/>
    <property type="evidence" value="ECO:0007669"/>
    <property type="project" value="TreeGrafter"/>
</dbReference>
<evidence type="ECO:0000256" key="5">
    <source>
        <dbReference type="ARBA" id="ARBA00023136"/>
    </source>
</evidence>
<dbReference type="InterPro" id="IPR001054">
    <property type="entry name" value="A/G_cyclase"/>
</dbReference>
<evidence type="ECO:0000259" key="7">
    <source>
        <dbReference type="PROSITE" id="PS50125"/>
    </source>
</evidence>
<keyword evidence="2" id="KW-0812">Transmembrane</keyword>
<feature type="domain" description="Guanylate cyclase" evidence="7">
    <location>
        <begin position="94"/>
        <end position="128"/>
    </location>
</feature>
<reference evidence="8 9" key="1">
    <citation type="submission" date="2014-05" db="EMBL/GenBank/DDBJ databases">
        <authorList>
            <person name="Sibley D."/>
            <person name="Venepally P."/>
            <person name="Karamycheva S."/>
            <person name="Hadjithomas M."/>
            <person name="Khan A."/>
            <person name="Brunk B."/>
            <person name="Roos D."/>
            <person name="Caler E."/>
            <person name="Lorenzi H."/>
        </authorList>
    </citation>
    <scope>NUCLEOTIDE SEQUENCE [LARGE SCALE GENOMIC DNA]</scope>
    <source>
        <strain evidence="8 9">RUB</strain>
    </source>
</reference>
<dbReference type="GO" id="GO:0007168">
    <property type="term" value="P:receptor guanylyl cyclase signaling pathway"/>
    <property type="evidence" value="ECO:0007669"/>
    <property type="project" value="TreeGrafter"/>
</dbReference>
<proteinExistence type="predicted"/>
<dbReference type="GO" id="GO:0004016">
    <property type="term" value="F:adenylate cyclase activity"/>
    <property type="evidence" value="ECO:0007669"/>
    <property type="project" value="TreeGrafter"/>
</dbReference>
<keyword evidence="4" id="KW-1133">Transmembrane helix</keyword>
<evidence type="ECO:0000256" key="4">
    <source>
        <dbReference type="ARBA" id="ARBA00022989"/>
    </source>
</evidence>
<comment type="caution">
    <text evidence="8">The sequence shown here is derived from an EMBL/GenBank/DDBJ whole genome shotgun (WGS) entry which is preliminary data.</text>
</comment>
<dbReference type="PROSITE" id="PS50125">
    <property type="entry name" value="GUANYLATE_CYCLASE_2"/>
    <property type="match status" value="1"/>
</dbReference>
<dbReference type="Pfam" id="PF00211">
    <property type="entry name" value="Guanylate_cyc"/>
    <property type="match status" value="1"/>
</dbReference>
<dbReference type="PANTHER" id="PTHR11920:SF335">
    <property type="entry name" value="GUANYLATE CYCLASE"/>
    <property type="match status" value="1"/>
</dbReference>
<evidence type="ECO:0000256" key="6">
    <source>
        <dbReference type="ARBA" id="ARBA00023239"/>
    </source>
</evidence>
<dbReference type="GO" id="GO:0004383">
    <property type="term" value="F:guanylate cyclase activity"/>
    <property type="evidence" value="ECO:0007669"/>
    <property type="project" value="TreeGrafter"/>
</dbReference>
<dbReference type="SUPFAM" id="SSF55073">
    <property type="entry name" value="Nucleotide cyclase"/>
    <property type="match status" value="1"/>
</dbReference>
<evidence type="ECO:0000313" key="8">
    <source>
        <dbReference type="EMBL" id="KFG59977.1"/>
    </source>
</evidence>
<gene>
    <name evidence="8" type="ORF">TGRUB_432180</name>
</gene>
<dbReference type="VEuPathDB" id="ToxoDB:TGRUB_432180"/>
<accession>A0A086LTK9</accession>
<organism evidence="8 9">
    <name type="scientific">Toxoplasma gondii RUB</name>
    <dbReference type="NCBI Taxonomy" id="935652"/>
    <lineage>
        <taxon>Eukaryota</taxon>
        <taxon>Sar</taxon>
        <taxon>Alveolata</taxon>
        <taxon>Apicomplexa</taxon>
        <taxon>Conoidasida</taxon>
        <taxon>Coccidia</taxon>
        <taxon>Eucoccidiorida</taxon>
        <taxon>Eimeriorina</taxon>
        <taxon>Sarcocystidae</taxon>
        <taxon>Toxoplasma</taxon>
    </lineage>
</organism>
<dbReference type="GO" id="GO:0000166">
    <property type="term" value="F:nucleotide binding"/>
    <property type="evidence" value="ECO:0007669"/>
    <property type="project" value="UniProtKB-KW"/>
</dbReference>
<protein>
    <submittedName>
        <fullName evidence="8">Guanylyl cyclase</fullName>
    </submittedName>
</protein>
<dbReference type="Proteomes" id="UP000028834">
    <property type="component" value="Unassembled WGS sequence"/>
</dbReference>
<dbReference type="Gene3D" id="3.30.70.1230">
    <property type="entry name" value="Nucleotide cyclase"/>
    <property type="match status" value="1"/>
</dbReference>
<keyword evidence="3" id="KW-0547">Nucleotide-binding</keyword>
<dbReference type="InterPro" id="IPR029787">
    <property type="entry name" value="Nucleotide_cyclase"/>
</dbReference>
<evidence type="ECO:0000256" key="2">
    <source>
        <dbReference type="ARBA" id="ARBA00022692"/>
    </source>
</evidence>
<dbReference type="GO" id="GO:0005886">
    <property type="term" value="C:plasma membrane"/>
    <property type="evidence" value="ECO:0007669"/>
    <property type="project" value="TreeGrafter"/>
</dbReference>
<dbReference type="EMBL" id="AFYV02002035">
    <property type="protein sequence ID" value="KFG59977.1"/>
    <property type="molecule type" value="Genomic_DNA"/>
</dbReference>
<dbReference type="GO" id="GO:0035556">
    <property type="term" value="P:intracellular signal transduction"/>
    <property type="evidence" value="ECO:0007669"/>
    <property type="project" value="InterPro"/>
</dbReference>
<evidence type="ECO:0000256" key="1">
    <source>
        <dbReference type="ARBA" id="ARBA00004370"/>
    </source>
</evidence>
<dbReference type="InterPro" id="IPR050401">
    <property type="entry name" value="Cyclic_nucleotide_synthase"/>
</dbReference>
<dbReference type="AlphaFoldDB" id="A0A086LTK9"/>
<evidence type="ECO:0000256" key="3">
    <source>
        <dbReference type="ARBA" id="ARBA00022741"/>
    </source>
</evidence>
<dbReference type="PANTHER" id="PTHR11920">
    <property type="entry name" value="GUANYLYL CYCLASE"/>
    <property type="match status" value="1"/>
</dbReference>
<keyword evidence="5" id="KW-0472">Membrane</keyword>
<name>A0A086LTK9_TOXGO</name>
<evidence type="ECO:0000313" key="9">
    <source>
        <dbReference type="Proteomes" id="UP000028834"/>
    </source>
</evidence>
<comment type="subcellular location">
    <subcellularLocation>
        <location evidence="1">Membrane</location>
    </subcellularLocation>
</comment>
<keyword evidence="6" id="KW-0456">Lyase</keyword>
<sequence>MALAMLEVAAQIRYEVKSNQGVLSGSAVGSSSAVGPAVSASNLEASGNHMEPRLSLHGHNSGVAMGSRMNSSRFHRQKTGSVVRTVLQSRPQRIRVKIGIHSGRVISGVVGAKKPQYALFGDTVNTGI</sequence>